<dbReference type="EMBL" id="CAJPVJ010054021">
    <property type="protein sequence ID" value="CAG2183442.1"/>
    <property type="molecule type" value="Genomic_DNA"/>
</dbReference>
<sequence length="122" mass="14302">MSVLDSQWMLMPQQHTSWVRESYLFGCDEQPWVKAKISMAKHVYLSIFEPNRSENFYFNVPIRCVNGQKVGHVKVVILGMVVNLLFKRLFYLPLSNFCNNSIFQNRVLKDCHVDRATHHLAT</sequence>
<dbReference type="EMBL" id="OC968846">
    <property type="protein sequence ID" value="CAD7666416.1"/>
    <property type="molecule type" value="Genomic_DNA"/>
</dbReference>
<keyword evidence="2" id="KW-1185">Reference proteome</keyword>
<proteinExistence type="predicted"/>
<gene>
    <name evidence="1" type="ORF">ONB1V03_LOCUS22862</name>
</gene>
<protein>
    <submittedName>
        <fullName evidence="1">Uncharacterized protein</fullName>
    </submittedName>
</protein>
<reference evidence="1" key="1">
    <citation type="submission" date="2020-11" db="EMBL/GenBank/DDBJ databases">
        <authorList>
            <person name="Tran Van P."/>
        </authorList>
    </citation>
    <scope>NUCLEOTIDE SEQUENCE</scope>
</reference>
<dbReference type="AlphaFoldDB" id="A0A7R9R2Q2"/>
<accession>A0A7R9R2Q2</accession>
<evidence type="ECO:0000313" key="2">
    <source>
        <dbReference type="Proteomes" id="UP000728032"/>
    </source>
</evidence>
<dbReference type="Proteomes" id="UP000728032">
    <property type="component" value="Unassembled WGS sequence"/>
</dbReference>
<evidence type="ECO:0000313" key="1">
    <source>
        <dbReference type="EMBL" id="CAD7666416.1"/>
    </source>
</evidence>
<feature type="non-terminal residue" evidence="1">
    <location>
        <position position="1"/>
    </location>
</feature>
<name>A0A7R9R2Q2_9ACAR</name>
<organism evidence="1">
    <name type="scientific">Oppiella nova</name>
    <dbReference type="NCBI Taxonomy" id="334625"/>
    <lineage>
        <taxon>Eukaryota</taxon>
        <taxon>Metazoa</taxon>
        <taxon>Ecdysozoa</taxon>
        <taxon>Arthropoda</taxon>
        <taxon>Chelicerata</taxon>
        <taxon>Arachnida</taxon>
        <taxon>Acari</taxon>
        <taxon>Acariformes</taxon>
        <taxon>Sarcoptiformes</taxon>
        <taxon>Oribatida</taxon>
        <taxon>Brachypylina</taxon>
        <taxon>Oppioidea</taxon>
        <taxon>Oppiidae</taxon>
        <taxon>Oppiella</taxon>
    </lineage>
</organism>